<dbReference type="EMBL" id="CAXAMM010013335">
    <property type="protein sequence ID" value="CAK9031084.1"/>
    <property type="molecule type" value="Genomic_DNA"/>
</dbReference>
<accession>A0ABP0KXI8</accession>
<dbReference type="Proteomes" id="UP001642464">
    <property type="component" value="Unassembled WGS sequence"/>
</dbReference>
<organism evidence="2 3">
    <name type="scientific">Durusdinium trenchii</name>
    <dbReference type="NCBI Taxonomy" id="1381693"/>
    <lineage>
        <taxon>Eukaryota</taxon>
        <taxon>Sar</taxon>
        <taxon>Alveolata</taxon>
        <taxon>Dinophyceae</taxon>
        <taxon>Suessiales</taxon>
        <taxon>Symbiodiniaceae</taxon>
        <taxon>Durusdinium</taxon>
    </lineage>
</organism>
<sequence length="321" mass="32561">MVPRLSDLQAQLRKGDGAVASRGQAKPSGLPKDGLKRPSPEDGSGGPPKKRPTGVGQTARVAIVKMPANQKAKGKSAVPGLSAKVASPGSATPPVGPDEAAVSTSAKSGMPVAFNKATIPQGPPAKRVAAPVRRPPVEDGSATTSASIEELINSIEASPPSVKKGHAEHLAEALGQTLPIEHINYFLRTLKSKIVERAQADGVQAHPTQAPKSAPKSAPKPAPPKSAPPKSAPRGEDAMPEPVPAATTPKSGAAPSLGKAVVKVPGLAKAALSKSAGMIAKAMAETTSPKASIAKAPPKRPDVPKSSCKRRGIRSLVYVAS</sequence>
<evidence type="ECO:0000313" key="2">
    <source>
        <dbReference type="EMBL" id="CAK9031084.1"/>
    </source>
</evidence>
<feature type="region of interest" description="Disordered" evidence="1">
    <location>
        <begin position="198"/>
        <end position="257"/>
    </location>
</feature>
<reference evidence="2 3" key="1">
    <citation type="submission" date="2024-02" db="EMBL/GenBank/DDBJ databases">
        <authorList>
            <person name="Chen Y."/>
            <person name="Shah S."/>
            <person name="Dougan E. K."/>
            <person name="Thang M."/>
            <person name="Chan C."/>
        </authorList>
    </citation>
    <scope>NUCLEOTIDE SEQUENCE [LARGE SCALE GENOMIC DNA]</scope>
</reference>
<keyword evidence="3" id="KW-1185">Reference proteome</keyword>
<evidence type="ECO:0000313" key="3">
    <source>
        <dbReference type="Proteomes" id="UP001642464"/>
    </source>
</evidence>
<protein>
    <submittedName>
        <fullName evidence="2">Uncharacterized protein</fullName>
    </submittedName>
</protein>
<comment type="caution">
    <text evidence="2">The sequence shown here is derived from an EMBL/GenBank/DDBJ whole genome shotgun (WGS) entry which is preliminary data.</text>
</comment>
<gene>
    <name evidence="2" type="ORF">SCF082_LOCUS19486</name>
</gene>
<feature type="region of interest" description="Disordered" evidence="1">
    <location>
        <begin position="286"/>
        <end position="309"/>
    </location>
</feature>
<evidence type="ECO:0000256" key="1">
    <source>
        <dbReference type="SAM" id="MobiDB-lite"/>
    </source>
</evidence>
<feature type="region of interest" description="Disordered" evidence="1">
    <location>
        <begin position="1"/>
        <end position="145"/>
    </location>
</feature>
<feature type="compositionally biased region" description="Pro residues" evidence="1">
    <location>
        <begin position="218"/>
        <end position="231"/>
    </location>
</feature>
<name>A0ABP0KXI8_9DINO</name>
<proteinExistence type="predicted"/>